<dbReference type="AlphaFoldDB" id="A0A167AK58"/>
<proteinExistence type="predicted"/>
<dbReference type="InterPro" id="IPR035959">
    <property type="entry name" value="RutC-like_sf"/>
</dbReference>
<protein>
    <submittedName>
        <fullName evidence="1">Endoribonuclease l-psp family protein</fullName>
    </submittedName>
</protein>
<accession>A0A167AK58</accession>
<dbReference type="STRING" id="1573173.A0A167AK58"/>
<dbReference type="InterPro" id="IPR006175">
    <property type="entry name" value="YjgF/YER057c/UK114"/>
</dbReference>
<dbReference type="EMBL" id="LFIW01001965">
    <property type="protein sequence ID" value="KZL80230.1"/>
    <property type="molecule type" value="Genomic_DNA"/>
</dbReference>
<name>A0A167AK58_COLIC</name>
<dbReference type="Pfam" id="PF01042">
    <property type="entry name" value="Ribonuc_L-PSP"/>
    <property type="match status" value="1"/>
</dbReference>
<dbReference type="SUPFAM" id="SSF55298">
    <property type="entry name" value="YjgF-like"/>
    <property type="match status" value="1"/>
</dbReference>
<comment type="caution">
    <text evidence="1">The sequence shown here is derived from an EMBL/GenBank/DDBJ whole genome shotgun (WGS) entry which is preliminary data.</text>
</comment>
<dbReference type="Gene3D" id="3.30.1330.40">
    <property type="entry name" value="RutC-like"/>
    <property type="match status" value="1"/>
</dbReference>
<keyword evidence="2" id="KW-1185">Reference proteome</keyword>
<reference evidence="1 2" key="1">
    <citation type="submission" date="2015-06" db="EMBL/GenBank/DDBJ databases">
        <title>Survival trade-offs in plant roots during colonization by closely related pathogenic and mutualistic fungi.</title>
        <authorList>
            <person name="Hacquard S."/>
            <person name="Kracher B."/>
            <person name="Hiruma K."/>
            <person name="Weinman A."/>
            <person name="Muench P."/>
            <person name="Garrido Oter R."/>
            <person name="Ver Loren van Themaat E."/>
            <person name="Dallerey J.-F."/>
            <person name="Damm U."/>
            <person name="Henrissat B."/>
            <person name="Lespinet O."/>
            <person name="Thon M."/>
            <person name="Kemen E."/>
            <person name="McHardy A.C."/>
            <person name="Schulze-Lefert P."/>
            <person name="O'Connell R.J."/>
        </authorList>
    </citation>
    <scope>NUCLEOTIDE SEQUENCE [LARGE SCALE GENOMIC DNA]</scope>
    <source>
        <strain evidence="1 2">MAFF 238704</strain>
    </source>
</reference>
<dbReference type="Proteomes" id="UP000076584">
    <property type="component" value="Unassembled WGS sequence"/>
</dbReference>
<evidence type="ECO:0000313" key="1">
    <source>
        <dbReference type="EMBL" id="KZL80230.1"/>
    </source>
</evidence>
<gene>
    <name evidence="1" type="ORF">CI238_06534</name>
</gene>
<sequence length="120" mass="13336">MSSLLCSKPLGAAGEWHPETGGLNSNDSSKQIQLAIENVDIVLKTEGLCGREDVYFLGSYHCDICTIWELTAEALKKRTPGHRPVWNAVAVPHPAFPSMLIELEVDAKRQEFIFKRVENA</sequence>
<evidence type="ECO:0000313" key="2">
    <source>
        <dbReference type="Proteomes" id="UP000076584"/>
    </source>
</evidence>
<organism evidence="1 2">
    <name type="scientific">Colletotrichum incanum</name>
    <name type="common">Soybean anthracnose fungus</name>
    <dbReference type="NCBI Taxonomy" id="1573173"/>
    <lineage>
        <taxon>Eukaryota</taxon>
        <taxon>Fungi</taxon>
        <taxon>Dikarya</taxon>
        <taxon>Ascomycota</taxon>
        <taxon>Pezizomycotina</taxon>
        <taxon>Sordariomycetes</taxon>
        <taxon>Hypocreomycetidae</taxon>
        <taxon>Glomerellales</taxon>
        <taxon>Glomerellaceae</taxon>
        <taxon>Colletotrichum</taxon>
        <taxon>Colletotrichum spaethianum species complex</taxon>
    </lineage>
</organism>